<dbReference type="AlphaFoldDB" id="A0A225V8E6"/>
<accession>A0A225V8E6</accession>
<reference evidence="3" key="1">
    <citation type="submission" date="2017-03" db="EMBL/GenBank/DDBJ databases">
        <title>Phytopthora megakarya and P. palmivora, two closely related causual agents of cacao black pod achieved similar genome size and gene model numbers by different mechanisms.</title>
        <authorList>
            <person name="Ali S."/>
            <person name="Shao J."/>
            <person name="Larry D.J."/>
            <person name="Kronmiller B."/>
            <person name="Shen D."/>
            <person name="Strem M.D."/>
            <person name="Melnick R.L."/>
            <person name="Guiltinan M.J."/>
            <person name="Tyler B.M."/>
            <person name="Meinhardt L.W."/>
            <person name="Bailey B.A."/>
        </authorList>
    </citation>
    <scope>NUCLEOTIDE SEQUENCE [LARGE SCALE GENOMIC DNA]</scope>
    <source>
        <strain evidence="3">zdho120</strain>
    </source>
</reference>
<evidence type="ECO:0000256" key="1">
    <source>
        <dbReference type="SAM" id="MobiDB-lite"/>
    </source>
</evidence>
<feature type="compositionally biased region" description="Basic and acidic residues" evidence="1">
    <location>
        <begin position="130"/>
        <end position="146"/>
    </location>
</feature>
<dbReference type="OrthoDB" id="90717at2759"/>
<name>A0A225V8E6_9STRA</name>
<keyword evidence="3" id="KW-1185">Reference proteome</keyword>
<sequence length="463" mass="50512">MSLRKNATELPLIYSPCGLKSQPAPVTRAAADVPAVEPSSGSDRPQVGASRKRRSVQDPGDASPPPRSKPRHESPRSNDLPSELDLSGDQDDASVGADSPGRHGALRCLRPSGRDGVGQSPSGPSLSRLRRGDARSDLADHLRDADSGSDDSVMHALSGRPTSSPPPASSDLAGTARDRLIELDVDDADDSTVGAIRGGNICDPVAADANSAPKLVSRNELLTPAAYAQLPPTCVDRVHWLPGYRARVIFSVADAAPWPLLDVSQISVLELDVAMLFSRFSKPPNWLFPKPEPVPDDSDWDAALLDEGNVSAVYVSTPWGVLAKPVIPISFERDSPPFQTLSRKIEELQTRHRQAAWESTHSFPISEPQRRSRFGAAWKSFLKFVLLSIVAGHCDLDILLDPVFLHFPRPGERSKWHPDLHCILRPANLFQALRDADPQDPWRNQYRHAIEDHPGSQFPRLEG</sequence>
<dbReference type="Proteomes" id="UP000198211">
    <property type="component" value="Unassembled WGS sequence"/>
</dbReference>
<evidence type="ECO:0000313" key="2">
    <source>
        <dbReference type="EMBL" id="OWZ01751.1"/>
    </source>
</evidence>
<feature type="region of interest" description="Disordered" evidence="1">
    <location>
        <begin position="1"/>
        <end position="173"/>
    </location>
</feature>
<evidence type="ECO:0000313" key="3">
    <source>
        <dbReference type="Proteomes" id="UP000198211"/>
    </source>
</evidence>
<comment type="caution">
    <text evidence="2">The sequence shown here is derived from an EMBL/GenBank/DDBJ whole genome shotgun (WGS) entry which is preliminary data.</text>
</comment>
<feature type="non-terminal residue" evidence="2">
    <location>
        <position position="463"/>
    </location>
</feature>
<gene>
    <name evidence="2" type="ORF">PHMEG_00026803</name>
</gene>
<dbReference type="EMBL" id="NBNE01006624">
    <property type="protein sequence ID" value="OWZ01751.1"/>
    <property type="molecule type" value="Genomic_DNA"/>
</dbReference>
<proteinExistence type="predicted"/>
<protein>
    <submittedName>
        <fullName evidence="2">Uncharacterized protein</fullName>
    </submittedName>
</protein>
<organism evidence="2 3">
    <name type="scientific">Phytophthora megakarya</name>
    <dbReference type="NCBI Taxonomy" id="4795"/>
    <lineage>
        <taxon>Eukaryota</taxon>
        <taxon>Sar</taxon>
        <taxon>Stramenopiles</taxon>
        <taxon>Oomycota</taxon>
        <taxon>Peronosporomycetes</taxon>
        <taxon>Peronosporales</taxon>
        <taxon>Peronosporaceae</taxon>
        <taxon>Phytophthora</taxon>
    </lineage>
</organism>